<accession>A0A6G1HU55</accession>
<dbReference type="Proteomes" id="UP000799640">
    <property type="component" value="Unassembled WGS sequence"/>
</dbReference>
<feature type="compositionally biased region" description="Acidic residues" evidence="1">
    <location>
        <begin position="12"/>
        <end position="29"/>
    </location>
</feature>
<keyword evidence="3" id="KW-1185">Reference proteome</keyword>
<sequence length="141" mass="15887">MVSPFETRGYEESEPDEESREIDSGDSDSDSVRDSGSDSARYSNSDSVRYSDSDEVRYSDLDEVRYSDSDEPTRCNLRRTSRRTSPARTSRAAQSLMPGLKATNNAYYSQKFKRRPPKSRFCGPPETSRSFTGTPLTGPEQ</sequence>
<feature type="compositionally biased region" description="Polar residues" evidence="1">
    <location>
        <begin position="127"/>
        <end position="141"/>
    </location>
</feature>
<reference evidence="2" key="1">
    <citation type="journal article" date="2020" name="Stud. Mycol.">
        <title>101 Dothideomycetes genomes: a test case for predicting lifestyles and emergence of pathogens.</title>
        <authorList>
            <person name="Haridas S."/>
            <person name="Albert R."/>
            <person name="Binder M."/>
            <person name="Bloem J."/>
            <person name="Labutti K."/>
            <person name="Salamov A."/>
            <person name="Andreopoulos B."/>
            <person name="Baker S."/>
            <person name="Barry K."/>
            <person name="Bills G."/>
            <person name="Bluhm B."/>
            <person name="Cannon C."/>
            <person name="Castanera R."/>
            <person name="Culley D."/>
            <person name="Daum C."/>
            <person name="Ezra D."/>
            <person name="Gonzalez J."/>
            <person name="Henrissat B."/>
            <person name="Kuo A."/>
            <person name="Liang C."/>
            <person name="Lipzen A."/>
            <person name="Lutzoni F."/>
            <person name="Magnuson J."/>
            <person name="Mondo S."/>
            <person name="Nolan M."/>
            <person name="Ohm R."/>
            <person name="Pangilinan J."/>
            <person name="Park H.-J."/>
            <person name="Ramirez L."/>
            <person name="Alfaro M."/>
            <person name="Sun H."/>
            <person name="Tritt A."/>
            <person name="Yoshinaga Y."/>
            <person name="Zwiers L.-H."/>
            <person name="Turgeon B."/>
            <person name="Goodwin S."/>
            <person name="Spatafora J."/>
            <person name="Crous P."/>
            <person name="Grigoriev I."/>
        </authorList>
    </citation>
    <scope>NUCLEOTIDE SEQUENCE</scope>
    <source>
        <strain evidence="2">CBS 262.69</strain>
    </source>
</reference>
<evidence type="ECO:0000256" key="1">
    <source>
        <dbReference type="SAM" id="MobiDB-lite"/>
    </source>
</evidence>
<name>A0A6G1HU55_9PEZI</name>
<feature type="region of interest" description="Disordered" evidence="1">
    <location>
        <begin position="1"/>
        <end position="141"/>
    </location>
</feature>
<gene>
    <name evidence="2" type="ORF">EJ06DRAFT_557281</name>
</gene>
<protein>
    <submittedName>
        <fullName evidence="2">Uncharacterized protein</fullName>
    </submittedName>
</protein>
<feature type="compositionally biased region" description="Basic and acidic residues" evidence="1">
    <location>
        <begin position="49"/>
        <end position="73"/>
    </location>
</feature>
<evidence type="ECO:0000313" key="3">
    <source>
        <dbReference type="Proteomes" id="UP000799640"/>
    </source>
</evidence>
<evidence type="ECO:0000313" key="2">
    <source>
        <dbReference type="EMBL" id="KAF2399454.1"/>
    </source>
</evidence>
<feature type="compositionally biased region" description="Low complexity" evidence="1">
    <location>
        <begin position="83"/>
        <end position="93"/>
    </location>
</feature>
<organism evidence="2 3">
    <name type="scientific">Trichodelitschia bisporula</name>
    <dbReference type="NCBI Taxonomy" id="703511"/>
    <lineage>
        <taxon>Eukaryota</taxon>
        <taxon>Fungi</taxon>
        <taxon>Dikarya</taxon>
        <taxon>Ascomycota</taxon>
        <taxon>Pezizomycotina</taxon>
        <taxon>Dothideomycetes</taxon>
        <taxon>Dothideomycetes incertae sedis</taxon>
        <taxon>Phaeotrichales</taxon>
        <taxon>Phaeotrichaceae</taxon>
        <taxon>Trichodelitschia</taxon>
    </lineage>
</organism>
<dbReference type="AlphaFoldDB" id="A0A6G1HU55"/>
<dbReference type="EMBL" id="ML996697">
    <property type="protein sequence ID" value="KAF2399454.1"/>
    <property type="molecule type" value="Genomic_DNA"/>
</dbReference>
<proteinExistence type="predicted"/>